<sequence length="109" mass="12111">MAEPSLGPLENRQGMGFFPKFYLFMGFAVPFWFFAAADSKFEVDLVLLMGALIYFTMMIIACARRRTGYRSLSGPGAGELLTCEIKSSQSDYLADTVVMPPSTSDEEKQ</sequence>
<keyword evidence="1" id="KW-0812">Transmembrane</keyword>
<dbReference type="EMBL" id="JBHFFA010000003">
    <property type="protein sequence ID" value="KAL2634274.1"/>
    <property type="molecule type" value="Genomic_DNA"/>
</dbReference>
<organism evidence="2 3">
    <name type="scientific">Riccia fluitans</name>
    <dbReference type="NCBI Taxonomy" id="41844"/>
    <lineage>
        <taxon>Eukaryota</taxon>
        <taxon>Viridiplantae</taxon>
        <taxon>Streptophyta</taxon>
        <taxon>Embryophyta</taxon>
        <taxon>Marchantiophyta</taxon>
        <taxon>Marchantiopsida</taxon>
        <taxon>Marchantiidae</taxon>
        <taxon>Marchantiales</taxon>
        <taxon>Ricciaceae</taxon>
        <taxon>Riccia</taxon>
    </lineage>
</organism>
<protein>
    <submittedName>
        <fullName evidence="2">Uncharacterized protein</fullName>
    </submittedName>
</protein>
<evidence type="ECO:0000256" key="1">
    <source>
        <dbReference type="SAM" id="Phobius"/>
    </source>
</evidence>
<accession>A0ABD1YUZ3</accession>
<reference evidence="2 3" key="1">
    <citation type="submission" date="2024-09" db="EMBL/GenBank/DDBJ databases">
        <title>Chromosome-scale assembly of Riccia fluitans.</title>
        <authorList>
            <person name="Paukszto L."/>
            <person name="Sawicki J."/>
            <person name="Karawczyk K."/>
            <person name="Piernik-Szablinska J."/>
            <person name="Szczecinska M."/>
            <person name="Mazdziarz M."/>
        </authorList>
    </citation>
    <scope>NUCLEOTIDE SEQUENCE [LARGE SCALE GENOMIC DNA]</scope>
    <source>
        <strain evidence="2">Rf_01</strain>
        <tissue evidence="2">Aerial parts of the thallus</tissue>
    </source>
</reference>
<evidence type="ECO:0000313" key="3">
    <source>
        <dbReference type="Proteomes" id="UP001605036"/>
    </source>
</evidence>
<proteinExistence type="predicted"/>
<evidence type="ECO:0000313" key="2">
    <source>
        <dbReference type="EMBL" id="KAL2634274.1"/>
    </source>
</evidence>
<feature type="transmembrane region" description="Helical" evidence="1">
    <location>
        <begin position="21"/>
        <end position="37"/>
    </location>
</feature>
<keyword evidence="1" id="KW-1133">Transmembrane helix</keyword>
<name>A0ABD1YUZ3_9MARC</name>
<gene>
    <name evidence="2" type="ORF">R1flu_005753</name>
</gene>
<keyword evidence="1" id="KW-0472">Membrane</keyword>
<dbReference type="Proteomes" id="UP001605036">
    <property type="component" value="Unassembled WGS sequence"/>
</dbReference>
<dbReference type="AlphaFoldDB" id="A0ABD1YUZ3"/>
<feature type="transmembrane region" description="Helical" evidence="1">
    <location>
        <begin position="43"/>
        <end position="63"/>
    </location>
</feature>
<keyword evidence="3" id="KW-1185">Reference proteome</keyword>
<comment type="caution">
    <text evidence="2">The sequence shown here is derived from an EMBL/GenBank/DDBJ whole genome shotgun (WGS) entry which is preliminary data.</text>
</comment>